<dbReference type="PANTHER" id="PTHR43531:SF14">
    <property type="entry name" value="METHYL-ACCEPTING CHEMOTAXIS PROTEIN I-RELATED"/>
    <property type="match status" value="1"/>
</dbReference>
<comment type="similarity">
    <text evidence="3">Belongs to the methyl-accepting chemotaxis (MCP) protein family.</text>
</comment>
<dbReference type="RefSeq" id="WP_119109718.1">
    <property type="nucleotide sequence ID" value="NZ_QXJC01000005.1"/>
</dbReference>
<dbReference type="InterPro" id="IPR004089">
    <property type="entry name" value="MCPsignal_dom"/>
</dbReference>
<sequence>MQKLIDNLRLSRKFLLVGVLGLIALALPMWLVLSGGLTDIARSEKALSGVAPAVAVVHTVQLMQQHRGQSANFLSGSEEARAPREALLASSTKALQEQLSTLQRFGDTALTARAEAVQKRWLELGKAVGERSLTVPESFRQQSAVIDEQLEIVLGLVDRAGLTLHVPASAYYLTMAALEHLPRLTESLGQARAVGAAFLNAKQANPSSQAQAAALVQGARVAARQAQGALALAMANDPLARRTLAEPAAGAQKAADAALALVTQKIVEASSFDTPSKDYIATLTGYIDAQANLLDQAMQVMSAQVSSRASDTRRLLLEVLLISLATAVLAGMVLWLVRRSTTRSVERALALAQRIAAGDLASDATPAGQDEMGQLLAALNSMNASLRGIVSAVRTSSDSIATGASQVAAGSLDLSQRTEEQAANLEETAASMEQLTSTVQSNADVAHQAAQLAQTASEVAARGGQVVGDVVTTMDEINTASRRIGDIIGVIDGIAFQTNILALNAAVEAARAGEQGRGFAVVASEVRSLAGRSAEAAREIKALIADSVSKVDAGGKLVHQAGSTIQDIVTQVKQVSELISSISLATAEQTQGIAQMSAAVDQLDQVTQQNAALVEESSAAADNLNHHAQELVTAVGVFRLGSMAPAAARTSSAAAPAKPLARQALARNP</sequence>
<dbReference type="InterPro" id="IPR004090">
    <property type="entry name" value="Chemotax_Me-accpt_rcpt"/>
</dbReference>
<dbReference type="SMART" id="SM00283">
    <property type="entry name" value="MA"/>
    <property type="match status" value="1"/>
</dbReference>
<dbReference type="EMBL" id="QXJC01000005">
    <property type="protein sequence ID" value="RID97614.1"/>
    <property type="molecule type" value="Genomic_DNA"/>
</dbReference>
<keyword evidence="4" id="KW-0807">Transducer</keyword>
<dbReference type="PROSITE" id="PS50885">
    <property type="entry name" value="HAMP"/>
    <property type="match status" value="1"/>
</dbReference>
<evidence type="ECO:0000256" key="3">
    <source>
        <dbReference type="ARBA" id="ARBA00029447"/>
    </source>
</evidence>
<dbReference type="InterPro" id="IPR013587">
    <property type="entry name" value="Nitrate/nitrite_sensing"/>
</dbReference>
<dbReference type="OrthoDB" id="343520at2"/>
<evidence type="ECO:0000313" key="9">
    <source>
        <dbReference type="Proteomes" id="UP000266302"/>
    </source>
</evidence>
<dbReference type="FunFam" id="1.10.287.950:FF:000001">
    <property type="entry name" value="Methyl-accepting chemotaxis sensory transducer"/>
    <property type="match status" value="1"/>
</dbReference>
<feature type="domain" description="HAMP" evidence="7">
    <location>
        <begin position="339"/>
        <end position="391"/>
    </location>
</feature>
<name>A0A398C5X4_9BURK</name>
<keyword evidence="2" id="KW-0488">Methylation</keyword>
<evidence type="ECO:0000313" key="8">
    <source>
        <dbReference type="EMBL" id="RID97614.1"/>
    </source>
</evidence>
<keyword evidence="9" id="KW-1185">Reference proteome</keyword>
<comment type="caution">
    <text evidence="8">The sequence shown here is derived from an EMBL/GenBank/DDBJ whole genome shotgun (WGS) entry which is preliminary data.</text>
</comment>
<dbReference type="GO" id="GO:0004888">
    <property type="term" value="F:transmembrane signaling receptor activity"/>
    <property type="evidence" value="ECO:0007669"/>
    <property type="project" value="InterPro"/>
</dbReference>
<dbReference type="Proteomes" id="UP000266302">
    <property type="component" value="Unassembled WGS sequence"/>
</dbReference>
<dbReference type="Pfam" id="PF00015">
    <property type="entry name" value="MCPsignal"/>
    <property type="match status" value="1"/>
</dbReference>
<feature type="transmembrane region" description="Helical" evidence="5">
    <location>
        <begin position="315"/>
        <end position="337"/>
    </location>
</feature>
<evidence type="ECO:0000256" key="1">
    <source>
        <dbReference type="ARBA" id="ARBA00004370"/>
    </source>
</evidence>
<dbReference type="PROSITE" id="PS50111">
    <property type="entry name" value="CHEMOTAXIS_TRANSDUC_2"/>
    <property type="match status" value="1"/>
</dbReference>
<evidence type="ECO:0000259" key="7">
    <source>
        <dbReference type="PROSITE" id="PS50885"/>
    </source>
</evidence>
<dbReference type="InterPro" id="IPR003660">
    <property type="entry name" value="HAMP_dom"/>
</dbReference>
<dbReference type="SUPFAM" id="SSF58104">
    <property type="entry name" value="Methyl-accepting chemotaxis protein (MCP) signaling domain"/>
    <property type="match status" value="1"/>
</dbReference>
<comment type="subcellular location">
    <subcellularLocation>
        <location evidence="1">Membrane</location>
    </subcellularLocation>
</comment>
<reference evidence="8 9" key="1">
    <citation type="submission" date="2018-09" db="EMBL/GenBank/DDBJ databases">
        <title>Draft genome of Simplicispira sp. NY-02.</title>
        <authorList>
            <person name="Im W.T."/>
        </authorList>
    </citation>
    <scope>NUCLEOTIDE SEQUENCE [LARGE SCALE GENOMIC DNA]</scope>
    <source>
        <strain evidence="8 9">NY-02</strain>
    </source>
</reference>
<dbReference type="Pfam" id="PF08376">
    <property type="entry name" value="NIT"/>
    <property type="match status" value="1"/>
</dbReference>
<dbReference type="CDD" id="cd06225">
    <property type="entry name" value="HAMP"/>
    <property type="match status" value="1"/>
</dbReference>
<organism evidence="8 9">
    <name type="scientific">Simplicispira hankyongi</name>
    <dbReference type="NCBI Taxonomy" id="2315688"/>
    <lineage>
        <taxon>Bacteria</taxon>
        <taxon>Pseudomonadati</taxon>
        <taxon>Pseudomonadota</taxon>
        <taxon>Betaproteobacteria</taxon>
        <taxon>Burkholderiales</taxon>
        <taxon>Comamonadaceae</taxon>
        <taxon>Simplicispira</taxon>
    </lineage>
</organism>
<dbReference type="PRINTS" id="PR00260">
    <property type="entry name" value="CHEMTRNSDUCR"/>
</dbReference>
<feature type="domain" description="Methyl-accepting transducer" evidence="6">
    <location>
        <begin position="396"/>
        <end position="625"/>
    </location>
</feature>
<keyword evidence="5" id="KW-1133">Transmembrane helix</keyword>
<dbReference type="GO" id="GO:0005886">
    <property type="term" value="C:plasma membrane"/>
    <property type="evidence" value="ECO:0007669"/>
    <property type="project" value="TreeGrafter"/>
</dbReference>
<protein>
    <submittedName>
        <fullName evidence="8">HAMP domain-containing protein</fullName>
    </submittedName>
</protein>
<evidence type="ECO:0000256" key="4">
    <source>
        <dbReference type="PROSITE-ProRule" id="PRU00284"/>
    </source>
</evidence>
<proteinExistence type="inferred from homology"/>
<keyword evidence="5" id="KW-0472">Membrane</keyword>
<dbReference type="GO" id="GO:0006935">
    <property type="term" value="P:chemotaxis"/>
    <property type="evidence" value="ECO:0007669"/>
    <property type="project" value="InterPro"/>
</dbReference>
<dbReference type="SMART" id="SM00304">
    <property type="entry name" value="HAMP"/>
    <property type="match status" value="1"/>
</dbReference>
<evidence type="ECO:0000259" key="6">
    <source>
        <dbReference type="PROSITE" id="PS50111"/>
    </source>
</evidence>
<evidence type="ECO:0000256" key="5">
    <source>
        <dbReference type="SAM" id="Phobius"/>
    </source>
</evidence>
<dbReference type="PANTHER" id="PTHR43531">
    <property type="entry name" value="PROTEIN ICFG"/>
    <property type="match status" value="1"/>
</dbReference>
<accession>A0A398C5X4</accession>
<dbReference type="GO" id="GO:0007165">
    <property type="term" value="P:signal transduction"/>
    <property type="evidence" value="ECO:0007669"/>
    <property type="project" value="UniProtKB-KW"/>
</dbReference>
<gene>
    <name evidence="8" type="ORF">D3F03_12275</name>
</gene>
<dbReference type="Gene3D" id="1.10.287.950">
    <property type="entry name" value="Methyl-accepting chemotaxis protein"/>
    <property type="match status" value="1"/>
</dbReference>
<dbReference type="InterPro" id="IPR051310">
    <property type="entry name" value="MCP_chemotaxis"/>
</dbReference>
<dbReference type="AlphaFoldDB" id="A0A398C5X4"/>
<dbReference type="Pfam" id="PF00672">
    <property type="entry name" value="HAMP"/>
    <property type="match status" value="1"/>
</dbReference>
<evidence type="ECO:0000256" key="2">
    <source>
        <dbReference type="ARBA" id="ARBA00022481"/>
    </source>
</evidence>
<keyword evidence="5" id="KW-0812">Transmembrane</keyword>
<dbReference type="CDD" id="cd11386">
    <property type="entry name" value="MCP_signal"/>
    <property type="match status" value="1"/>
</dbReference>